<dbReference type="Proteomes" id="UP000324241">
    <property type="component" value="Unassembled WGS sequence"/>
</dbReference>
<evidence type="ECO:0000313" key="3">
    <source>
        <dbReference type="Proteomes" id="UP000324241"/>
    </source>
</evidence>
<dbReference type="OrthoDB" id="417697at2759"/>
<dbReference type="SUPFAM" id="SSF53335">
    <property type="entry name" value="S-adenosyl-L-methionine-dependent methyltransferases"/>
    <property type="match status" value="1"/>
</dbReference>
<dbReference type="EMBL" id="QUQM01000004">
    <property type="protein sequence ID" value="KAA8647713.1"/>
    <property type="molecule type" value="Genomic_DNA"/>
</dbReference>
<dbReference type="VEuPathDB" id="FungiDB:EYZ11_000231"/>
<dbReference type="VEuPathDB" id="FungiDB:EYZ11_000248"/>
<dbReference type="InterPro" id="IPR029063">
    <property type="entry name" value="SAM-dependent_MTases_sf"/>
</dbReference>
<accession>A0A5M9MRZ2</accession>
<comment type="caution">
    <text evidence="2">The sequence shown here is derived from an EMBL/GenBank/DDBJ whole genome shotgun (WGS) entry which is preliminary data.</text>
</comment>
<dbReference type="AlphaFoldDB" id="A0A5M9MRZ2"/>
<dbReference type="CDD" id="cd02440">
    <property type="entry name" value="AdoMet_MTases"/>
    <property type="match status" value="1"/>
</dbReference>
<feature type="region of interest" description="Disordered" evidence="1">
    <location>
        <begin position="1"/>
        <end position="27"/>
    </location>
</feature>
<protein>
    <recommendedName>
        <fullName evidence="4">Methyltransferase domain-containing protein</fullName>
    </recommendedName>
</protein>
<sequence length="273" mass="30810">MDRSISRYGTILSQGNEGDCGEAKQPERRVGSSGIANTLAILVHSDRELGYQQIQSRCIWITDISREYPAAQIDGFDISFDQCPHPQSLPHNTSLRSVDIYQPLPEDLYGVYDIIHLRLFLVVIRNDDPVPVLSNLVKMLKPGGWIQWAEHNLESWSVKSIGNVKASAMQTMRDMMVDTGLGRWVPRLPDYFSQQELVEVRKDLYPITPHSRLFWSQLQFNSNEEYSYLGMDNSTANSAGPKFRSLIAQAGDEGRNGAAFDFTLEVTIGRKAL</sequence>
<name>A0A5M9MRZ2_9EURO</name>
<organism evidence="2 3">
    <name type="scientific">Aspergillus tanneri</name>
    <dbReference type="NCBI Taxonomy" id="1220188"/>
    <lineage>
        <taxon>Eukaryota</taxon>
        <taxon>Fungi</taxon>
        <taxon>Dikarya</taxon>
        <taxon>Ascomycota</taxon>
        <taxon>Pezizomycotina</taxon>
        <taxon>Eurotiomycetes</taxon>
        <taxon>Eurotiomycetidae</taxon>
        <taxon>Eurotiales</taxon>
        <taxon>Aspergillaceae</taxon>
        <taxon>Aspergillus</taxon>
        <taxon>Aspergillus subgen. Circumdati</taxon>
    </lineage>
</organism>
<evidence type="ECO:0000256" key="1">
    <source>
        <dbReference type="SAM" id="MobiDB-lite"/>
    </source>
</evidence>
<evidence type="ECO:0008006" key="4">
    <source>
        <dbReference type="Google" id="ProtNLM"/>
    </source>
</evidence>
<proteinExistence type="predicted"/>
<gene>
    <name evidence="2" type="ORF">ATNIH1004_006410</name>
</gene>
<dbReference type="Gene3D" id="3.40.50.150">
    <property type="entry name" value="Vaccinia Virus protein VP39"/>
    <property type="match status" value="1"/>
</dbReference>
<dbReference type="RefSeq" id="XP_033427074.1">
    <property type="nucleotide sequence ID" value="XM_033571042.1"/>
</dbReference>
<dbReference type="GeneID" id="54329112"/>
<evidence type="ECO:0000313" key="2">
    <source>
        <dbReference type="EMBL" id="KAA8647713.1"/>
    </source>
</evidence>
<reference evidence="2 3" key="1">
    <citation type="submission" date="2019-08" db="EMBL/GenBank/DDBJ databases">
        <title>The genome sequence of a newly discovered highly antifungal drug resistant Aspergillus species, Aspergillus tanneri NIH 1004.</title>
        <authorList>
            <person name="Mounaud S."/>
            <person name="Singh I."/>
            <person name="Joardar V."/>
            <person name="Pakala S."/>
            <person name="Pakala S."/>
            <person name="Venepally P."/>
            <person name="Chung J.K."/>
            <person name="Losada L."/>
            <person name="Nierman W.C."/>
        </authorList>
    </citation>
    <scope>NUCLEOTIDE SEQUENCE [LARGE SCALE GENOMIC DNA]</scope>
    <source>
        <strain evidence="2 3">NIH1004</strain>
    </source>
</reference>